<evidence type="ECO:0000256" key="4">
    <source>
        <dbReference type="ARBA" id="ARBA00022622"/>
    </source>
</evidence>
<protein>
    <submittedName>
        <fullName evidence="12">Variant surface glycoprotein 2220</fullName>
    </submittedName>
</protein>
<organism evidence="12">
    <name type="scientific">Trypanosoma brucei</name>
    <dbReference type="NCBI Taxonomy" id="5691"/>
    <lineage>
        <taxon>Eukaryota</taxon>
        <taxon>Discoba</taxon>
        <taxon>Euglenozoa</taxon>
        <taxon>Kinetoplastea</taxon>
        <taxon>Metakinetoplastina</taxon>
        <taxon>Trypanosomatida</taxon>
        <taxon>Trypanosomatidae</taxon>
        <taxon>Trypanosoma</taxon>
    </lineage>
</organism>
<feature type="domain" description="Trypanosome variant surface glycoprotein B-type N-terminal" evidence="11">
    <location>
        <begin position="10"/>
        <end position="86"/>
    </location>
</feature>
<keyword evidence="6" id="KW-0472">Membrane</keyword>
<dbReference type="EMBL" id="KC611516">
    <property type="protein sequence ID" value="AGH58947.1"/>
    <property type="molecule type" value="Genomic_DNA"/>
</dbReference>
<evidence type="ECO:0000313" key="12">
    <source>
        <dbReference type="EMBL" id="AGH58947.1"/>
    </source>
</evidence>
<dbReference type="Pfam" id="PF10659">
    <property type="entry name" value="Trypan_glycop_C"/>
    <property type="match status" value="1"/>
</dbReference>
<keyword evidence="8" id="KW-0449">Lipoprotein</keyword>
<feature type="domain" description="Trypanosome variant surface glycoprotein C-terminal" evidence="10">
    <location>
        <begin position="126"/>
        <end position="237"/>
    </location>
</feature>
<keyword evidence="4" id="KW-0336">GPI-anchor</keyword>
<dbReference type="AlphaFoldDB" id="M4SW23"/>
<sequence>PVYTANNAQRSTIYGVHALAGGTKAGCSSDNNPLNAGGKGVCINYAKTLQDNKEISWVKHMINVAKELQAASDIFKQQTTFIEKIKAVEHQMMNLLLMGGLLAAAKNQPLTAVPTKQPTQEEQIKCKNPRNKTENGCAAIDCDYDDTVKECKHKTGTETPEAGTGETPKEGAASAGCARHGTDKTACKKDKTGDKQNCAFRKGKEDKDDKDTEKCRNGSFLARKQFAIMVSAFAALLF</sequence>
<proteinExistence type="predicted"/>
<reference evidence="12" key="1">
    <citation type="submission" date="2013-02" db="EMBL/GenBank/DDBJ databases">
        <authorList>
            <person name="Cross G.A.M."/>
            <person name="Kim H.-S."/>
            <person name="Wickstead B."/>
        </authorList>
    </citation>
    <scope>NUCLEOTIDE SEQUENCE</scope>
    <source>
        <strain evidence="12">Lister 427</strain>
    </source>
</reference>
<evidence type="ECO:0000256" key="7">
    <source>
        <dbReference type="ARBA" id="ARBA00023180"/>
    </source>
</evidence>
<feature type="compositionally biased region" description="Basic and acidic residues" evidence="9">
    <location>
        <begin position="202"/>
        <end position="214"/>
    </location>
</feature>
<evidence type="ECO:0000256" key="5">
    <source>
        <dbReference type="ARBA" id="ARBA00022729"/>
    </source>
</evidence>
<evidence type="ECO:0000256" key="1">
    <source>
        <dbReference type="ARBA" id="ARBA00002523"/>
    </source>
</evidence>
<comment type="subcellular location">
    <subcellularLocation>
        <location evidence="2">Cell membrane</location>
        <topology evidence="2">Lipid-anchor</topology>
        <topology evidence="2">GPI-anchor</topology>
    </subcellularLocation>
</comment>
<accession>M4SW23</accession>
<dbReference type="InterPro" id="IPR025932">
    <property type="entry name" value="Trypano_VSG_B_N_dom"/>
</dbReference>
<dbReference type="GO" id="GO:0005886">
    <property type="term" value="C:plasma membrane"/>
    <property type="evidence" value="ECO:0007669"/>
    <property type="project" value="UniProtKB-SubCell"/>
</dbReference>
<evidence type="ECO:0000256" key="9">
    <source>
        <dbReference type="SAM" id="MobiDB-lite"/>
    </source>
</evidence>
<reference evidence="12" key="2">
    <citation type="journal article" date="2014" name="Mol. Biochem. Parasitol.">
        <title>Capturing the variant surface glycoprotein repertoire (the VSGnome) of Trypanosoma brucei Lister 427.</title>
        <authorList>
            <person name="Cross G.A."/>
            <person name="Kim H.S."/>
            <person name="Wickstead B."/>
        </authorList>
    </citation>
    <scope>NUCLEOTIDE SEQUENCE</scope>
    <source>
        <strain evidence="12">Lister 427</strain>
    </source>
</reference>
<evidence type="ECO:0000256" key="3">
    <source>
        <dbReference type="ARBA" id="ARBA00022475"/>
    </source>
</evidence>
<keyword evidence="3" id="KW-1003">Cell membrane</keyword>
<comment type="function">
    <text evidence="1">VSG forms a coat on the surface of the parasite. The trypanosome evades the immune response of the host by expressing a series of antigenically distinct VSGs from an estimated 1000 VSG genes.</text>
</comment>
<feature type="non-terminal residue" evidence="12">
    <location>
        <position position="1"/>
    </location>
</feature>
<evidence type="ECO:0000259" key="11">
    <source>
        <dbReference type="Pfam" id="PF13206"/>
    </source>
</evidence>
<keyword evidence="5" id="KW-0732">Signal</keyword>
<name>M4SW23_9TRYP</name>
<feature type="compositionally biased region" description="Low complexity" evidence="9">
    <location>
        <begin position="157"/>
        <end position="173"/>
    </location>
</feature>
<feature type="region of interest" description="Disordered" evidence="9">
    <location>
        <begin position="155"/>
        <end position="214"/>
    </location>
</feature>
<dbReference type="Pfam" id="PF13206">
    <property type="entry name" value="VSG_B"/>
    <property type="match status" value="1"/>
</dbReference>
<feature type="compositionally biased region" description="Basic and acidic residues" evidence="9">
    <location>
        <begin position="180"/>
        <end position="194"/>
    </location>
</feature>
<keyword evidence="7" id="KW-0325">Glycoprotein</keyword>
<dbReference type="InterPro" id="IPR019609">
    <property type="entry name" value="Variant_surf_glycoprt_trypan_C"/>
</dbReference>
<evidence type="ECO:0000256" key="8">
    <source>
        <dbReference type="ARBA" id="ARBA00023288"/>
    </source>
</evidence>
<evidence type="ECO:0000259" key="10">
    <source>
        <dbReference type="Pfam" id="PF10659"/>
    </source>
</evidence>
<dbReference type="GO" id="GO:0098552">
    <property type="term" value="C:side of membrane"/>
    <property type="evidence" value="ECO:0007669"/>
    <property type="project" value="UniProtKB-KW"/>
</dbReference>
<evidence type="ECO:0000256" key="6">
    <source>
        <dbReference type="ARBA" id="ARBA00023136"/>
    </source>
</evidence>
<evidence type="ECO:0000256" key="2">
    <source>
        <dbReference type="ARBA" id="ARBA00004609"/>
    </source>
</evidence>